<proteinExistence type="predicted"/>
<evidence type="ECO:0000313" key="5">
    <source>
        <dbReference type="EMBL" id="OWA53876.1"/>
    </source>
</evidence>
<feature type="domain" description="Apple" evidence="3">
    <location>
        <begin position="277"/>
        <end position="356"/>
    </location>
</feature>
<evidence type="ECO:0000256" key="2">
    <source>
        <dbReference type="SAM" id="SignalP"/>
    </source>
</evidence>
<dbReference type="Pfam" id="PF00024">
    <property type="entry name" value="PAN_1"/>
    <property type="match status" value="2"/>
</dbReference>
<dbReference type="Gene3D" id="3.50.4.10">
    <property type="entry name" value="Hepatocyte Growth Factor"/>
    <property type="match status" value="2"/>
</dbReference>
<feature type="signal peptide" evidence="2">
    <location>
        <begin position="1"/>
        <end position="29"/>
    </location>
</feature>
<evidence type="ECO:0000259" key="4">
    <source>
        <dbReference type="PROSITE" id="PS51034"/>
    </source>
</evidence>
<dbReference type="Proteomes" id="UP000192578">
    <property type="component" value="Unassembled WGS sequence"/>
</dbReference>
<feature type="transmembrane region" description="Helical" evidence="1">
    <location>
        <begin position="670"/>
        <end position="694"/>
    </location>
</feature>
<keyword evidence="1" id="KW-0812">Transmembrane</keyword>
<gene>
    <name evidence="5" type="ORF">BV898_18295</name>
</gene>
<evidence type="ECO:0008006" key="7">
    <source>
        <dbReference type="Google" id="ProtNLM"/>
    </source>
</evidence>
<dbReference type="InterPro" id="IPR001507">
    <property type="entry name" value="ZP_dom"/>
</dbReference>
<dbReference type="AlphaFoldDB" id="A0A9X6NNW5"/>
<keyword evidence="2" id="KW-0732">Signal</keyword>
<keyword evidence="1" id="KW-1133">Transmembrane helix</keyword>
<dbReference type="InterPro" id="IPR052774">
    <property type="entry name" value="Celegans_DevNeuronal_Protein"/>
</dbReference>
<dbReference type="PANTHER" id="PTHR47327:SF2">
    <property type="entry name" value="FI18240P1-RELATED"/>
    <property type="match status" value="1"/>
</dbReference>
<dbReference type="CDD" id="cd01099">
    <property type="entry name" value="PAN_AP_HGF"/>
    <property type="match status" value="2"/>
</dbReference>
<sequence>MTSQRSFGGKLWLTFVCAIFCQSGTWISAQNVSTVLLSTSDPVTTSSVQSLIAVTTSPSSSSTSAPDLSIAENDSRLYPDSKTNQTCNGLFAFERTIDSAVQPAMVLKDFNRTQATLVNTTEVASTFPCNNLCQRDDRCVAYISDYNSGHCMLLYKRPMESRSDIVPLAGLAYYEKICLKIPLDMKCKKEWAFERVVGMELANTESSVLHGVRNRAECMSACLTETTFVCRSAKYNYQTNDCYLSKQSRRTVPMAFRATTDQVDYLENQCAPEPQICEYRAVEDRLFSVEAEVANVANITDCLHLCRNSEAFVCRAYRFDEALKQCLLSADDRASVRNAADQGQTQLVGFMERAECIDITMSCGPTSMAAVLKLNRPFNGRFYPADKPSQCVIIGNNDFEVQLTMALDSEECGTKSLGNGTFINDVVVQMHPIVLRDSDRRVRIACDYPTAKVTLTDELTVNGVPSRSMDPNQANITQTVSGIAALPKVRLQIRNGSGKEVQGAQLGDSLILSIDMVEEQSAFGIAASDLVAMSGSGVETLQLLDGRGCPVEPSIFPTLSRIRDGRSLTTRFAAFKFASDSIVKFRVTVSFCLDSCPLPDCSMPANSLSRKRRAVSGGSNSSALEERELTMELAILVDTESNKAPTIGKDGIVNEAQAKYRTNEVCTKSALIWGLGISAMIIQVVTLSCCIGSVSMYRQLKRQKGDIFESPSATTQTTLAWNANASPKNPDLFRMYK</sequence>
<reference evidence="6" key="1">
    <citation type="submission" date="2017-01" db="EMBL/GenBank/DDBJ databases">
        <title>Comparative genomics of anhydrobiosis in the tardigrade Hypsibius dujardini.</title>
        <authorList>
            <person name="Yoshida Y."/>
            <person name="Koutsovoulos G."/>
            <person name="Laetsch D."/>
            <person name="Stevens L."/>
            <person name="Kumar S."/>
            <person name="Horikawa D."/>
            <person name="Ishino K."/>
            <person name="Komine S."/>
            <person name="Tomita M."/>
            <person name="Blaxter M."/>
            <person name="Arakawa K."/>
        </authorList>
    </citation>
    <scope>NUCLEOTIDE SEQUENCE [LARGE SCALE GENOMIC DNA]</scope>
    <source>
        <strain evidence="6">Z151</strain>
    </source>
</reference>
<dbReference type="InterPro" id="IPR003609">
    <property type="entry name" value="Pan_app"/>
</dbReference>
<feature type="domain" description="Apple" evidence="3">
    <location>
        <begin position="187"/>
        <end position="270"/>
    </location>
</feature>
<dbReference type="SUPFAM" id="SSF57414">
    <property type="entry name" value="Hairpin loop containing domain-like"/>
    <property type="match status" value="3"/>
</dbReference>
<dbReference type="PANTHER" id="PTHR47327">
    <property type="entry name" value="FI18240P1-RELATED"/>
    <property type="match status" value="1"/>
</dbReference>
<name>A0A9X6NNW5_HYPEX</name>
<feature type="domain" description="Apple" evidence="3">
    <location>
        <begin position="87"/>
        <end position="178"/>
    </location>
</feature>
<protein>
    <recommendedName>
        <fullName evidence="7">ZP domain-containing protein</fullName>
    </recommendedName>
</protein>
<organism evidence="5 6">
    <name type="scientific">Hypsibius exemplaris</name>
    <name type="common">Freshwater tardigrade</name>
    <dbReference type="NCBI Taxonomy" id="2072580"/>
    <lineage>
        <taxon>Eukaryota</taxon>
        <taxon>Metazoa</taxon>
        <taxon>Ecdysozoa</taxon>
        <taxon>Tardigrada</taxon>
        <taxon>Eutardigrada</taxon>
        <taxon>Parachela</taxon>
        <taxon>Hypsibioidea</taxon>
        <taxon>Hypsibiidae</taxon>
        <taxon>Hypsibius</taxon>
    </lineage>
</organism>
<dbReference type="PROSITE" id="PS50948">
    <property type="entry name" value="PAN"/>
    <property type="match status" value="3"/>
</dbReference>
<keyword evidence="1" id="KW-0472">Membrane</keyword>
<dbReference type="OrthoDB" id="6430118at2759"/>
<dbReference type="PROSITE" id="PS51034">
    <property type="entry name" value="ZP_2"/>
    <property type="match status" value="1"/>
</dbReference>
<comment type="caution">
    <text evidence="5">The sequence shown here is derived from an EMBL/GenBank/DDBJ whole genome shotgun (WGS) entry which is preliminary data.</text>
</comment>
<evidence type="ECO:0000313" key="6">
    <source>
        <dbReference type="Proteomes" id="UP000192578"/>
    </source>
</evidence>
<feature type="chain" id="PRO_5040773743" description="ZP domain-containing protein" evidence="2">
    <location>
        <begin position="30"/>
        <end position="737"/>
    </location>
</feature>
<dbReference type="SMART" id="SM00241">
    <property type="entry name" value="ZP"/>
    <property type="match status" value="1"/>
</dbReference>
<dbReference type="GO" id="GO:0009653">
    <property type="term" value="P:anatomical structure morphogenesis"/>
    <property type="evidence" value="ECO:0007669"/>
    <property type="project" value="TreeGrafter"/>
</dbReference>
<feature type="domain" description="ZP" evidence="4">
    <location>
        <begin position="362"/>
        <end position="608"/>
    </location>
</feature>
<evidence type="ECO:0000256" key="1">
    <source>
        <dbReference type="SAM" id="Phobius"/>
    </source>
</evidence>
<keyword evidence="6" id="KW-1185">Reference proteome</keyword>
<dbReference type="EMBL" id="MTYJ01000353">
    <property type="protein sequence ID" value="OWA53876.1"/>
    <property type="molecule type" value="Genomic_DNA"/>
</dbReference>
<accession>A0A9X6NNW5</accession>
<dbReference type="SMART" id="SM00473">
    <property type="entry name" value="PAN_AP"/>
    <property type="match status" value="3"/>
</dbReference>
<evidence type="ECO:0000259" key="3">
    <source>
        <dbReference type="PROSITE" id="PS50948"/>
    </source>
</evidence>